<dbReference type="AlphaFoldDB" id="A0A076G3R6"/>
<organism evidence="3">
    <name type="scientific">Lactiplantibacillus plantarum subsp. plantarum</name>
    <dbReference type="NCBI Taxonomy" id="337330"/>
    <lineage>
        <taxon>Bacteria</taxon>
        <taxon>Bacillati</taxon>
        <taxon>Bacillota</taxon>
        <taxon>Bacilli</taxon>
        <taxon>Lactobacillales</taxon>
        <taxon>Lactobacillaceae</taxon>
        <taxon>Lactiplantibacillus</taxon>
    </lineage>
</organism>
<dbReference type="RefSeq" id="WP_031942339.1">
    <property type="nucleotide sequence ID" value="NC_024984.1"/>
</dbReference>
<keyword evidence="3" id="KW-0614">Plasmid</keyword>
<protein>
    <submittedName>
        <fullName evidence="3">Uncharacterized protein</fullName>
    </submittedName>
</protein>
<feature type="coiled-coil region" evidence="1">
    <location>
        <begin position="14"/>
        <end position="99"/>
    </location>
</feature>
<dbReference type="EMBL" id="KJ767737">
    <property type="protein sequence ID" value="AII26517.1"/>
    <property type="molecule type" value="Genomic_DNA"/>
</dbReference>
<name>A0A076G3R6_LACPN</name>
<feature type="region of interest" description="Disordered" evidence="2">
    <location>
        <begin position="107"/>
        <end position="126"/>
    </location>
</feature>
<evidence type="ECO:0000256" key="2">
    <source>
        <dbReference type="SAM" id="MobiDB-lite"/>
    </source>
</evidence>
<reference evidence="3" key="1">
    <citation type="submission" date="2014-04" db="EMBL/GenBank/DDBJ databases">
        <title>Lactobacillus plantarum strain Zhang-LL plasmid pZL3.</title>
        <authorList>
            <person name="Xie Y."/>
            <person name="Zhang H."/>
        </authorList>
    </citation>
    <scope>NUCLEOTIDE SEQUENCE</scope>
    <source>
        <strain evidence="3">Zhang-LL</strain>
        <plasmid evidence="3">pZL3</plasmid>
    </source>
</reference>
<proteinExistence type="predicted"/>
<accession>A0A076G3R6</accession>
<feature type="compositionally biased region" description="Basic residues" evidence="2">
    <location>
        <begin position="110"/>
        <end position="126"/>
    </location>
</feature>
<geneLocation type="plasmid" evidence="3">
    <name>pZL3</name>
</geneLocation>
<sequence length="126" mass="14807">MSWSYDKSQQTPILATLENTVEKQKQAILTLDKEVNDMDATIKLQQAQIQRLNSENETLSTAKSSQSIDRLTIAIEPIADDLQRLTRQANAFLKRLREQRLFKQLQAKLNKSHRRYPSRRRRGRER</sequence>
<evidence type="ECO:0000313" key="3">
    <source>
        <dbReference type="EMBL" id="AII26517.1"/>
    </source>
</evidence>
<keyword evidence="1" id="KW-0175">Coiled coil</keyword>
<evidence type="ECO:0000256" key="1">
    <source>
        <dbReference type="SAM" id="Coils"/>
    </source>
</evidence>